<name>A0A2S6HFZ1_9GAMM</name>
<dbReference type="SUPFAM" id="SSF109854">
    <property type="entry name" value="DinB/YfiT-like putative metalloenzymes"/>
    <property type="match status" value="1"/>
</dbReference>
<accession>A0A2S6HFZ1</accession>
<reference evidence="1 2" key="1">
    <citation type="submission" date="2018-02" db="EMBL/GenBank/DDBJ databases">
        <title>Subsurface microbial communities from deep shales in Ohio and West Virginia, USA.</title>
        <authorList>
            <person name="Wrighton K."/>
        </authorList>
    </citation>
    <scope>NUCLEOTIDE SEQUENCE [LARGE SCALE GENOMIC DNA]</scope>
    <source>
        <strain evidence="1 2">OWC-DMM</strain>
    </source>
</reference>
<dbReference type="Gene3D" id="1.20.120.450">
    <property type="entry name" value="dinb family like domain"/>
    <property type="match status" value="1"/>
</dbReference>
<dbReference type="InterPro" id="IPR034660">
    <property type="entry name" value="DinB/YfiT-like"/>
</dbReference>
<protein>
    <recommendedName>
        <fullName evidence="3">DUF1993 domain-containing protein</fullName>
    </recommendedName>
</protein>
<dbReference type="EMBL" id="PTIZ01000003">
    <property type="protein sequence ID" value="PPK76409.1"/>
    <property type="molecule type" value="Genomic_DNA"/>
</dbReference>
<dbReference type="Proteomes" id="UP000240010">
    <property type="component" value="Unassembled WGS sequence"/>
</dbReference>
<evidence type="ECO:0000313" key="2">
    <source>
        <dbReference type="Proteomes" id="UP000240010"/>
    </source>
</evidence>
<sequence length="168" mass="18651">MSLTMYQASIPVFVRMLDNLSGILDKAAAHAEAKKIDPAIFVNARLAPDMFPLSRQVQIATDMVKGCAARLAGIEVPSYEDNETTFSELQARIAKTKAFIESVSASQIDGSEERKITLKFGSKELNFLGQAYLLDFVLPNFHFHLTTTYAILRHNGVEIGKKDYTGDY</sequence>
<evidence type="ECO:0000313" key="1">
    <source>
        <dbReference type="EMBL" id="PPK76409.1"/>
    </source>
</evidence>
<gene>
    <name evidence="1" type="ORF">B0F87_10314</name>
</gene>
<evidence type="ECO:0008006" key="3">
    <source>
        <dbReference type="Google" id="ProtNLM"/>
    </source>
</evidence>
<proteinExistence type="predicted"/>
<dbReference type="PANTHER" id="PTHR36922">
    <property type="entry name" value="BLL2446 PROTEIN"/>
    <property type="match status" value="1"/>
</dbReference>
<dbReference type="InterPro" id="IPR018531">
    <property type="entry name" value="DUF1993"/>
</dbReference>
<comment type="caution">
    <text evidence="1">The sequence shown here is derived from an EMBL/GenBank/DDBJ whole genome shotgun (WGS) entry which is preliminary data.</text>
</comment>
<dbReference type="Pfam" id="PF09351">
    <property type="entry name" value="DUF1993"/>
    <property type="match status" value="1"/>
</dbReference>
<dbReference type="RefSeq" id="WP_104428139.1">
    <property type="nucleotide sequence ID" value="NZ_PTIZ01000003.1"/>
</dbReference>
<organism evidence="1 2">
    <name type="scientific">Methylobacter tundripaludum</name>
    <dbReference type="NCBI Taxonomy" id="173365"/>
    <lineage>
        <taxon>Bacteria</taxon>
        <taxon>Pseudomonadati</taxon>
        <taxon>Pseudomonadota</taxon>
        <taxon>Gammaproteobacteria</taxon>
        <taxon>Methylococcales</taxon>
        <taxon>Methylococcaceae</taxon>
        <taxon>Methylobacter</taxon>
    </lineage>
</organism>
<dbReference type="AlphaFoldDB" id="A0A2S6HFZ1"/>
<dbReference type="PANTHER" id="PTHR36922:SF1">
    <property type="entry name" value="DUF1993 DOMAIN-CONTAINING PROTEIN"/>
    <property type="match status" value="1"/>
</dbReference>